<feature type="compositionally biased region" description="Basic and acidic residues" evidence="1">
    <location>
        <begin position="179"/>
        <end position="204"/>
    </location>
</feature>
<name>A0A1J4JS51_9EUKA</name>
<dbReference type="EMBL" id="MLAK01000887">
    <property type="protein sequence ID" value="OHT01967.1"/>
    <property type="molecule type" value="Genomic_DNA"/>
</dbReference>
<dbReference type="RefSeq" id="XP_068355103.1">
    <property type="nucleotide sequence ID" value="XM_068507701.1"/>
</dbReference>
<feature type="region of interest" description="Disordered" evidence="1">
    <location>
        <begin position="467"/>
        <end position="497"/>
    </location>
</feature>
<dbReference type="GeneID" id="94842405"/>
<feature type="region of interest" description="Disordered" evidence="1">
    <location>
        <begin position="401"/>
        <end position="439"/>
    </location>
</feature>
<dbReference type="AlphaFoldDB" id="A0A1J4JS51"/>
<feature type="region of interest" description="Disordered" evidence="1">
    <location>
        <begin position="74"/>
        <end position="99"/>
    </location>
</feature>
<sequence length="497" mass="58207">MQTNKILIEKNEKTKIPQNCLKSQIEGKNYDPTPEESQKAPLPKTEQPKLLFEQLKPHVKPPMMLPMSQLFQQHLERQKQKQTSLFTQNTTSPEDHPIPLQLNQLTRSSLIRKPNQLQEQLHHESSQISSQSIKQLNGPSIEQKPHEKQQVQSQIQLLLQSQLQANSQQKFIVQQIFDPEHDEEKQEDVEKPGKEEEPERKEEPQNEEEQEEEQEEEEEEEQEEEQEEEEEEEEEQEEEEWQEEEQEEEEQEEEEEEENHIQPNEFQEIPQKQEKQTLSTQSQKTQHIVQKPEIKQKEEGQNQEPRSQEKQEQPEVPSKVILQSMIPLLLQKSIQKSLQNCQQIMSTNILSQLETSESKLPFALPPQLIPHITIEPIFQSKNVQLGNNANHKAQPQLKSQLTLLPPPPQQQSQIEPQKHPQIEPPIQQPVQLPKSQKPRNAKLTNLQIGFPMPMNLMNPLFFQNTVPIPQQPVSNPPPPKGKHRRPMRRAQLKMDIK</sequence>
<dbReference type="VEuPathDB" id="TrichDB:TRFO_31038"/>
<accession>A0A1J4JS51</accession>
<feature type="region of interest" description="Disordered" evidence="1">
    <location>
        <begin position="1"/>
        <end position="48"/>
    </location>
</feature>
<feature type="region of interest" description="Disordered" evidence="1">
    <location>
        <begin position="179"/>
        <end position="317"/>
    </location>
</feature>
<feature type="compositionally biased region" description="Acidic residues" evidence="1">
    <location>
        <begin position="205"/>
        <end position="258"/>
    </location>
</feature>
<feature type="compositionally biased region" description="Basic residues" evidence="1">
    <location>
        <begin position="480"/>
        <end position="491"/>
    </location>
</feature>
<evidence type="ECO:0000313" key="2">
    <source>
        <dbReference type="EMBL" id="OHT01967.1"/>
    </source>
</evidence>
<protein>
    <submittedName>
        <fullName evidence="2">Uncharacterized protein</fullName>
    </submittedName>
</protein>
<reference evidence="2" key="1">
    <citation type="submission" date="2016-10" db="EMBL/GenBank/DDBJ databases">
        <authorList>
            <person name="Benchimol M."/>
            <person name="Almeida L.G."/>
            <person name="Vasconcelos A.T."/>
            <person name="Perreira-Neves A."/>
            <person name="Rosa I.A."/>
            <person name="Tasca T."/>
            <person name="Bogo M.R."/>
            <person name="de Souza W."/>
        </authorList>
    </citation>
    <scope>NUCLEOTIDE SEQUENCE [LARGE SCALE GENOMIC DNA]</scope>
    <source>
        <strain evidence="2">K</strain>
    </source>
</reference>
<feature type="compositionally biased region" description="Low complexity" evidence="1">
    <location>
        <begin position="276"/>
        <end position="286"/>
    </location>
</feature>
<evidence type="ECO:0000256" key="1">
    <source>
        <dbReference type="SAM" id="MobiDB-lite"/>
    </source>
</evidence>
<gene>
    <name evidence="2" type="ORF">TRFO_31038</name>
</gene>
<proteinExistence type="predicted"/>
<keyword evidence="3" id="KW-1185">Reference proteome</keyword>
<dbReference type="Proteomes" id="UP000179807">
    <property type="component" value="Unassembled WGS sequence"/>
</dbReference>
<organism evidence="2 3">
    <name type="scientific">Tritrichomonas foetus</name>
    <dbReference type="NCBI Taxonomy" id="1144522"/>
    <lineage>
        <taxon>Eukaryota</taxon>
        <taxon>Metamonada</taxon>
        <taxon>Parabasalia</taxon>
        <taxon>Tritrichomonadida</taxon>
        <taxon>Tritrichomonadidae</taxon>
        <taxon>Tritrichomonas</taxon>
    </lineage>
</organism>
<comment type="caution">
    <text evidence="2">The sequence shown here is derived from an EMBL/GenBank/DDBJ whole genome shotgun (WGS) entry which is preliminary data.</text>
</comment>
<evidence type="ECO:0000313" key="3">
    <source>
        <dbReference type="Proteomes" id="UP000179807"/>
    </source>
</evidence>
<feature type="compositionally biased region" description="Polar residues" evidence="1">
    <location>
        <begin position="81"/>
        <end position="92"/>
    </location>
</feature>
<feature type="compositionally biased region" description="Basic and acidic residues" evidence="1">
    <location>
        <begin position="290"/>
        <end position="313"/>
    </location>
</feature>